<keyword evidence="2" id="KW-0472">Membrane</keyword>
<dbReference type="GO" id="GO:0042742">
    <property type="term" value="P:defense response to bacterium"/>
    <property type="evidence" value="ECO:0007669"/>
    <property type="project" value="TreeGrafter"/>
</dbReference>
<keyword evidence="2" id="KW-1133">Transmembrane helix</keyword>
<evidence type="ECO:0000313" key="4">
    <source>
        <dbReference type="Proteomes" id="UP000081671"/>
    </source>
</evidence>
<dbReference type="PANTHER" id="PTHR35265">
    <property type="entry name" value="LEUKOSIALIN"/>
    <property type="match status" value="1"/>
</dbReference>
<proteinExistence type="predicted"/>
<accession>A0A1S3ERX5</accession>
<keyword evidence="4" id="KW-1185">Reference proteome</keyword>
<dbReference type="FunCoup" id="A0A1S3ERX5">
    <property type="interactions" value="194"/>
</dbReference>
<dbReference type="CTD" id="6693"/>
<feature type="compositionally biased region" description="Polar residues" evidence="1">
    <location>
        <begin position="165"/>
        <end position="184"/>
    </location>
</feature>
<evidence type="ECO:0000256" key="3">
    <source>
        <dbReference type="SAM" id="SignalP"/>
    </source>
</evidence>
<dbReference type="OrthoDB" id="9666309at2759"/>
<dbReference type="STRING" id="10020.ENSDORP00000010744"/>
<dbReference type="GeneID" id="105982186"/>
<dbReference type="KEGG" id="dord:105982186"/>
<dbReference type="GO" id="GO:0007166">
    <property type="term" value="P:cell surface receptor signaling pathway"/>
    <property type="evidence" value="ECO:0007669"/>
    <property type="project" value="TreeGrafter"/>
</dbReference>
<feature type="transmembrane region" description="Helical" evidence="2">
    <location>
        <begin position="268"/>
        <end position="289"/>
    </location>
</feature>
<feature type="region of interest" description="Disordered" evidence="1">
    <location>
        <begin position="165"/>
        <end position="240"/>
    </location>
</feature>
<protein>
    <submittedName>
        <fullName evidence="5">Leukosialin</fullName>
    </submittedName>
</protein>
<dbReference type="GO" id="GO:0050863">
    <property type="term" value="P:regulation of T cell activation"/>
    <property type="evidence" value="ECO:0007669"/>
    <property type="project" value="InterPro"/>
</dbReference>
<dbReference type="GO" id="GO:0004888">
    <property type="term" value="F:transmembrane signaling receptor activity"/>
    <property type="evidence" value="ECO:0007669"/>
    <property type="project" value="InterPro"/>
</dbReference>
<dbReference type="GO" id="GO:0009897">
    <property type="term" value="C:external side of plasma membrane"/>
    <property type="evidence" value="ECO:0007669"/>
    <property type="project" value="TreeGrafter"/>
</dbReference>
<evidence type="ECO:0000256" key="1">
    <source>
        <dbReference type="SAM" id="MobiDB-lite"/>
    </source>
</evidence>
<name>A0A1S3ERX5_DIPOR</name>
<keyword evidence="2" id="KW-0812">Transmembrane</keyword>
<feature type="signal peptide" evidence="3">
    <location>
        <begin position="1"/>
        <end position="19"/>
    </location>
</feature>
<keyword evidence="3" id="KW-0732">Signal</keyword>
<sequence length="412" mass="42553">MALLCVLFGLFWIPMLSLQTPVTSGKPPSLASYNSEIQHLSDNLTDANSTWNQISTPPHSAPSESSNVSLPMASINASESTASQDDSTKEPLLSLGTSSAASRIPVPVAENSLEHSAGTGGIVTSDFLETSNGTGEPSVTTATNFLVANNETSGFPVTMATRSVAPSNEMTGPPATMTTRSLEPSNGPPATMTTRSLESSSGPTVTLKPSNETNRPSVTMATSSEVSSVASSSPVSHRKLPVMTTPHPWTDASLSPALAAGPGSRGMLLVPILVALLVVIVLMALLLLWRHRQKQRTGVLTLHRGGKRNGVADAWAGPAQVPEEAMRATVGGSGADKGSGIPETEGSGQKLSLTTFFGRRKSHQGSLALEELKPGSGPSLKGEEEPLVGSEDEVVEAPTSNGPEVGDGAACE</sequence>
<evidence type="ECO:0000256" key="2">
    <source>
        <dbReference type="SAM" id="Phobius"/>
    </source>
</evidence>
<dbReference type="GO" id="GO:0031072">
    <property type="term" value="F:heat shock protein binding"/>
    <property type="evidence" value="ECO:0007669"/>
    <property type="project" value="TreeGrafter"/>
</dbReference>
<feature type="chain" id="PRO_5010288068" evidence="3">
    <location>
        <begin position="20"/>
        <end position="412"/>
    </location>
</feature>
<feature type="region of interest" description="Disordered" evidence="1">
    <location>
        <begin position="325"/>
        <end position="350"/>
    </location>
</feature>
<dbReference type="GO" id="GO:0050776">
    <property type="term" value="P:regulation of immune response"/>
    <property type="evidence" value="ECO:0007669"/>
    <property type="project" value="TreeGrafter"/>
</dbReference>
<dbReference type="AlphaFoldDB" id="A0A1S3ERX5"/>
<feature type="region of interest" description="Disordered" evidence="1">
    <location>
        <begin position="367"/>
        <end position="412"/>
    </location>
</feature>
<organism evidence="4 5">
    <name type="scientific">Dipodomys ordii</name>
    <name type="common">Ord's kangaroo rat</name>
    <dbReference type="NCBI Taxonomy" id="10020"/>
    <lineage>
        <taxon>Eukaryota</taxon>
        <taxon>Metazoa</taxon>
        <taxon>Chordata</taxon>
        <taxon>Craniata</taxon>
        <taxon>Vertebrata</taxon>
        <taxon>Euteleostomi</taxon>
        <taxon>Mammalia</taxon>
        <taxon>Eutheria</taxon>
        <taxon>Euarchontoglires</taxon>
        <taxon>Glires</taxon>
        <taxon>Rodentia</taxon>
        <taxon>Castorimorpha</taxon>
        <taxon>Heteromyidae</taxon>
        <taxon>Dipodomyinae</taxon>
        <taxon>Dipodomys</taxon>
    </lineage>
</organism>
<dbReference type="InParanoid" id="A0A1S3ERX5"/>
<feature type="compositionally biased region" description="Polar residues" evidence="1">
    <location>
        <begin position="191"/>
        <end position="216"/>
    </location>
</feature>
<feature type="compositionally biased region" description="Low complexity" evidence="1">
    <location>
        <begin position="217"/>
        <end position="235"/>
    </location>
</feature>
<feature type="region of interest" description="Disordered" evidence="1">
    <location>
        <begin position="48"/>
        <end position="68"/>
    </location>
</feature>
<evidence type="ECO:0000313" key="5">
    <source>
        <dbReference type="RefSeq" id="XP_012867158.1"/>
    </source>
</evidence>
<dbReference type="PANTHER" id="PTHR35265:SF1">
    <property type="entry name" value="LEUKOSIALIN"/>
    <property type="match status" value="1"/>
</dbReference>
<dbReference type="Proteomes" id="UP000081671">
    <property type="component" value="Unplaced"/>
</dbReference>
<dbReference type="RefSeq" id="XP_012867158.1">
    <property type="nucleotide sequence ID" value="XM_013011704.1"/>
</dbReference>
<reference evidence="5" key="1">
    <citation type="submission" date="2025-08" db="UniProtKB">
        <authorList>
            <consortium name="RefSeq"/>
        </authorList>
    </citation>
    <scope>IDENTIFICATION</scope>
    <source>
        <tissue evidence="5">Kidney</tissue>
    </source>
</reference>
<dbReference type="InterPro" id="IPR038829">
    <property type="entry name" value="Leukosialin"/>
</dbReference>
<gene>
    <name evidence="5" type="primary">Spn</name>
</gene>
<dbReference type="GO" id="GO:2000404">
    <property type="term" value="P:regulation of T cell migration"/>
    <property type="evidence" value="ECO:0007669"/>
    <property type="project" value="InterPro"/>
</dbReference>